<gene>
    <name evidence="1" type="ORF">S12H4_35236</name>
</gene>
<sequence length="69" mass="7767">MPSTKQKLIPIGDRKLMPMGNGGLVVTVPRIWARFHQLEVGDMVELEMDSNGELRIHPKELPEDTNNEG</sequence>
<name>X1UXV9_9ZZZZ</name>
<accession>X1UXV9</accession>
<reference evidence="1" key="1">
    <citation type="journal article" date="2014" name="Front. Microbiol.">
        <title>High frequency of phylogenetically diverse reductive dehalogenase-homologous genes in deep subseafloor sedimentary metagenomes.</title>
        <authorList>
            <person name="Kawai M."/>
            <person name="Futagami T."/>
            <person name="Toyoda A."/>
            <person name="Takaki Y."/>
            <person name="Nishi S."/>
            <person name="Hori S."/>
            <person name="Arai W."/>
            <person name="Tsubouchi T."/>
            <person name="Morono Y."/>
            <person name="Uchiyama I."/>
            <person name="Ito T."/>
            <person name="Fujiyama A."/>
            <person name="Inagaki F."/>
            <person name="Takami H."/>
        </authorList>
    </citation>
    <scope>NUCLEOTIDE SEQUENCE</scope>
    <source>
        <strain evidence="1">Expedition CK06-06</strain>
    </source>
</reference>
<comment type="caution">
    <text evidence="1">The sequence shown here is derived from an EMBL/GenBank/DDBJ whole genome shotgun (WGS) entry which is preliminary data.</text>
</comment>
<protein>
    <recommendedName>
        <fullName evidence="2">SpoVT-AbrB domain-containing protein</fullName>
    </recommendedName>
</protein>
<organism evidence="1">
    <name type="scientific">marine sediment metagenome</name>
    <dbReference type="NCBI Taxonomy" id="412755"/>
    <lineage>
        <taxon>unclassified sequences</taxon>
        <taxon>metagenomes</taxon>
        <taxon>ecological metagenomes</taxon>
    </lineage>
</organism>
<dbReference type="AlphaFoldDB" id="X1UXV9"/>
<proteinExistence type="predicted"/>
<evidence type="ECO:0008006" key="2">
    <source>
        <dbReference type="Google" id="ProtNLM"/>
    </source>
</evidence>
<evidence type="ECO:0000313" key="1">
    <source>
        <dbReference type="EMBL" id="GAI97199.1"/>
    </source>
</evidence>
<dbReference type="EMBL" id="BARW01020914">
    <property type="protein sequence ID" value="GAI97199.1"/>
    <property type="molecule type" value="Genomic_DNA"/>
</dbReference>